<proteinExistence type="predicted"/>
<reference evidence="1 2" key="1">
    <citation type="journal article" date="2021" name="BMC Genomics">
        <title>Datura genome reveals duplications of psychoactive alkaloid biosynthetic genes and high mutation rate following tissue culture.</title>
        <authorList>
            <person name="Rajewski A."/>
            <person name="Carter-House D."/>
            <person name="Stajich J."/>
            <person name="Litt A."/>
        </authorList>
    </citation>
    <scope>NUCLEOTIDE SEQUENCE [LARGE SCALE GENOMIC DNA]</scope>
    <source>
        <strain evidence="1">AR-01</strain>
    </source>
</reference>
<organism evidence="1 2">
    <name type="scientific">Datura stramonium</name>
    <name type="common">Jimsonweed</name>
    <name type="synonym">Common thornapple</name>
    <dbReference type="NCBI Taxonomy" id="4076"/>
    <lineage>
        <taxon>Eukaryota</taxon>
        <taxon>Viridiplantae</taxon>
        <taxon>Streptophyta</taxon>
        <taxon>Embryophyta</taxon>
        <taxon>Tracheophyta</taxon>
        <taxon>Spermatophyta</taxon>
        <taxon>Magnoliopsida</taxon>
        <taxon>eudicotyledons</taxon>
        <taxon>Gunneridae</taxon>
        <taxon>Pentapetalae</taxon>
        <taxon>asterids</taxon>
        <taxon>lamiids</taxon>
        <taxon>Solanales</taxon>
        <taxon>Solanaceae</taxon>
        <taxon>Solanoideae</taxon>
        <taxon>Datureae</taxon>
        <taxon>Datura</taxon>
    </lineage>
</organism>
<name>A0ABS8VMI2_DATST</name>
<sequence>MLNIWFWGFSKASDFPSSLSVLQQFANTAVSDVHTTAPDFPSKADNEAEFEANSFINNLRGLSHCLHWPELASTAPICSEIDTCESLPLIWHEGDNPDLLGSQHDIQKSTVLETSKWTKLVMGNACSTFRINVTGFKHEIFDLVMRIDQKRLDQSKKRENLTVKAKGREKEKLKFKT</sequence>
<dbReference type="Proteomes" id="UP000823775">
    <property type="component" value="Unassembled WGS sequence"/>
</dbReference>
<protein>
    <submittedName>
        <fullName evidence="1">Uncharacterized protein</fullName>
    </submittedName>
</protein>
<gene>
    <name evidence="1" type="ORF">HAX54_038679</name>
</gene>
<accession>A0ABS8VMI2</accession>
<comment type="caution">
    <text evidence="1">The sequence shown here is derived from an EMBL/GenBank/DDBJ whole genome shotgun (WGS) entry which is preliminary data.</text>
</comment>
<evidence type="ECO:0000313" key="2">
    <source>
        <dbReference type="Proteomes" id="UP000823775"/>
    </source>
</evidence>
<keyword evidence="2" id="KW-1185">Reference proteome</keyword>
<evidence type="ECO:0000313" key="1">
    <source>
        <dbReference type="EMBL" id="MCE0481180.1"/>
    </source>
</evidence>
<dbReference type="EMBL" id="JACEIK010005298">
    <property type="protein sequence ID" value="MCE0481180.1"/>
    <property type="molecule type" value="Genomic_DNA"/>
</dbReference>